<dbReference type="SMART" id="SM01152">
    <property type="entry name" value="DUF167"/>
    <property type="match status" value="1"/>
</dbReference>
<sequence length="117" mass="12650">MQREKSSHSDSPTKNYLSPAPDKAGIYLKVILQPGASKEMIVGPYQGSLKVKVNSRPVEGAANKNLVALISKSMHVAKSSIVIKQGKTSRSKVLLIKGITMNEADKYIDAVIAKSNR</sequence>
<name>A0A3B0XLB5_9ZZZZ</name>
<dbReference type="InterPro" id="IPR003746">
    <property type="entry name" value="DUF167"/>
</dbReference>
<dbReference type="PANTHER" id="PTHR13420:SF7">
    <property type="entry name" value="UPF0235 PROTEIN C15ORF40"/>
    <property type="match status" value="1"/>
</dbReference>
<proteinExistence type="inferred from homology"/>
<evidence type="ECO:0008006" key="4">
    <source>
        <dbReference type="Google" id="ProtNLM"/>
    </source>
</evidence>
<feature type="region of interest" description="Disordered" evidence="2">
    <location>
        <begin position="1"/>
        <end position="21"/>
    </location>
</feature>
<dbReference type="AlphaFoldDB" id="A0A3B0XLB5"/>
<comment type="similarity">
    <text evidence="1">Belongs to the UPF0235 family.</text>
</comment>
<dbReference type="EMBL" id="UOFI01000126">
    <property type="protein sequence ID" value="VAW68351.1"/>
    <property type="molecule type" value="Genomic_DNA"/>
</dbReference>
<reference evidence="3" key="1">
    <citation type="submission" date="2018-06" db="EMBL/GenBank/DDBJ databases">
        <authorList>
            <person name="Zhirakovskaya E."/>
        </authorList>
    </citation>
    <scope>NUCLEOTIDE SEQUENCE</scope>
</reference>
<evidence type="ECO:0000313" key="3">
    <source>
        <dbReference type="EMBL" id="VAW68351.1"/>
    </source>
</evidence>
<dbReference type="Pfam" id="PF02594">
    <property type="entry name" value="DUF167"/>
    <property type="match status" value="1"/>
</dbReference>
<dbReference type="PANTHER" id="PTHR13420">
    <property type="entry name" value="UPF0235 PROTEIN C15ORF40"/>
    <property type="match status" value="1"/>
</dbReference>
<protein>
    <recommendedName>
        <fullName evidence="4">COG1872</fullName>
    </recommendedName>
</protein>
<evidence type="ECO:0000256" key="1">
    <source>
        <dbReference type="ARBA" id="ARBA00010364"/>
    </source>
</evidence>
<dbReference type="NCBIfam" id="TIGR00251">
    <property type="entry name" value="DUF167 family protein"/>
    <property type="match status" value="1"/>
</dbReference>
<dbReference type="GO" id="GO:0005737">
    <property type="term" value="C:cytoplasm"/>
    <property type="evidence" value="ECO:0007669"/>
    <property type="project" value="TreeGrafter"/>
</dbReference>
<accession>A0A3B0XLB5</accession>
<dbReference type="Gene3D" id="3.30.1200.10">
    <property type="entry name" value="YggU-like"/>
    <property type="match status" value="1"/>
</dbReference>
<dbReference type="HAMAP" id="MF_00634">
    <property type="entry name" value="UPF0235"/>
    <property type="match status" value="1"/>
</dbReference>
<organism evidence="3">
    <name type="scientific">hydrothermal vent metagenome</name>
    <dbReference type="NCBI Taxonomy" id="652676"/>
    <lineage>
        <taxon>unclassified sequences</taxon>
        <taxon>metagenomes</taxon>
        <taxon>ecological metagenomes</taxon>
    </lineage>
</organism>
<evidence type="ECO:0000256" key="2">
    <source>
        <dbReference type="SAM" id="MobiDB-lite"/>
    </source>
</evidence>
<gene>
    <name evidence="3" type="ORF">MNBD_GAMMA09-201</name>
</gene>
<dbReference type="SUPFAM" id="SSF69786">
    <property type="entry name" value="YggU-like"/>
    <property type="match status" value="1"/>
</dbReference>
<dbReference type="InterPro" id="IPR036591">
    <property type="entry name" value="YggU-like_sf"/>
</dbReference>